<comment type="similarity">
    <text evidence="1">Belongs to the peptidase C15 family.</text>
</comment>
<evidence type="ECO:0000256" key="2">
    <source>
        <dbReference type="ARBA" id="ARBA00022490"/>
    </source>
</evidence>
<sequence>MEALSSVSVVKILVTGFKPFLSEKINPSELLATDLGKKFPNVVTSFILPVEFGRSYEVLKDVLKAEKFDYILMLGQAAGREKICFEKIALNWVQSESPDEANIVPSTRPIAAEQPLALMSSFPVDQVYQALQKEGLPVSLSFSAGTYVCNELYFKVSAFEDVKSVFVHVPLIEEQVKEDKPRPFIGYAEQLEVMQRMISVLLLEQ</sequence>
<dbReference type="PIRSF" id="PIRSF015592">
    <property type="entry name" value="Prld-crbxl_pptds"/>
    <property type="match status" value="1"/>
</dbReference>
<dbReference type="Proteomes" id="UP000012040">
    <property type="component" value="Chromosome"/>
</dbReference>
<dbReference type="RefSeq" id="WP_015469645.1">
    <property type="nucleotide sequence ID" value="NC_020813.1"/>
</dbReference>
<keyword evidence="4" id="KW-0378">Hydrolase</keyword>
<dbReference type="EC" id="3.4.19.3" evidence="6"/>
<gene>
    <name evidence="7" type="ORF">A11Q_939</name>
</gene>
<comment type="catalytic activity">
    <reaction evidence="6">
        <text>Release of an N-terminal pyroglutamyl group from a polypeptide, the second amino acid generally not being Pro.</text>
        <dbReference type="EC" id="3.4.19.3"/>
    </reaction>
</comment>
<name>M4V9N4_9BACT</name>
<dbReference type="PANTHER" id="PTHR23402:SF1">
    <property type="entry name" value="PYROGLUTAMYL-PEPTIDASE I"/>
    <property type="match status" value="1"/>
</dbReference>
<evidence type="ECO:0000313" key="8">
    <source>
        <dbReference type="Proteomes" id="UP000012040"/>
    </source>
</evidence>
<accession>M4V9N4</accession>
<dbReference type="AlphaFoldDB" id="M4V9N4"/>
<evidence type="ECO:0000256" key="3">
    <source>
        <dbReference type="ARBA" id="ARBA00022670"/>
    </source>
</evidence>
<dbReference type="HOGENOM" id="CLU_043960_4_0_7"/>
<dbReference type="PRINTS" id="PR00706">
    <property type="entry name" value="PYROGLUPTASE"/>
</dbReference>
<dbReference type="InterPro" id="IPR016125">
    <property type="entry name" value="Peptidase_C15-like"/>
</dbReference>
<dbReference type="GO" id="GO:0016920">
    <property type="term" value="F:pyroglutamyl-peptidase activity"/>
    <property type="evidence" value="ECO:0007669"/>
    <property type="project" value="UniProtKB-EC"/>
</dbReference>
<protein>
    <recommendedName>
        <fullName evidence="6">Pyroglutamyl-peptidase I</fullName>
        <ecNumber evidence="6">3.4.19.3</ecNumber>
    </recommendedName>
</protein>
<dbReference type="PROSITE" id="PS01334">
    <property type="entry name" value="PYRASE_CYS"/>
    <property type="match status" value="1"/>
</dbReference>
<evidence type="ECO:0000256" key="5">
    <source>
        <dbReference type="ARBA" id="ARBA00022807"/>
    </source>
</evidence>
<evidence type="ECO:0000313" key="7">
    <source>
        <dbReference type="EMBL" id="AGH95155.1"/>
    </source>
</evidence>
<dbReference type="InterPro" id="IPR033694">
    <property type="entry name" value="PGPEP1_Cys_AS"/>
</dbReference>
<dbReference type="PANTHER" id="PTHR23402">
    <property type="entry name" value="PROTEASE FAMILY C15 PYROGLUTAMYL-PEPTIDASE I-RELATED"/>
    <property type="match status" value="1"/>
</dbReference>
<dbReference type="CDD" id="cd00501">
    <property type="entry name" value="Peptidase_C15"/>
    <property type="match status" value="1"/>
</dbReference>
<dbReference type="Pfam" id="PF01470">
    <property type="entry name" value="Peptidase_C15"/>
    <property type="match status" value="1"/>
</dbReference>
<keyword evidence="8" id="KW-1185">Reference proteome</keyword>
<reference evidence="7 8" key="1">
    <citation type="journal article" date="2013" name="ISME J.">
        <title>By their genes ye shall know them: genomic signatures of predatory bacteria.</title>
        <authorList>
            <person name="Pasternak Z."/>
            <person name="Pietrokovski S."/>
            <person name="Rotem O."/>
            <person name="Gophna U."/>
            <person name="Lurie-Weinberger M.N."/>
            <person name="Jurkevitch E."/>
        </authorList>
    </citation>
    <scope>NUCLEOTIDE SEQUENCE [LARGE SCALE GENOMIC DNA]</scope>
    <source>
        <strain evidence="7 8">JSS</strain>
    </source>
</reference>
<keyword evidence="3" id="KW-0645">Protease</keyword>
<dbReference type="GO" id="GO:0006508">
    <property type="term" value="P:proteolysis"/>
    <property type="evidence" value="ECO:0007669"/>
    <property type="project" value="UniProtKB-KW"/>
</dbReference>
<dbReference type="OrthoDB" id="5291786at2"/>
<dbReference type="PATRIC" id="fig|1184267.3.peg.954"/>
<feature type="active site" evidence="6">
    <location>
        <position position="149"/>
    </location>
</feature>
<keyword evidence="5" id="KW-0788">Thiol protease</keyword>
<dbReference type="InterPro" id="IPR000816">
    <property type="entry name" value="Peptidase_C15"/>
</dbReference>
<dbReference type="InterPro" id="IPR036440">
    <property type="entry name" value="Peptidase_C15-like_sf"/>
</dbReference>
<dbReference type="STRING" id="1184267.A11Q_939"/>
<organism evidence="7 8">
    <name type="scientific">Pseudobdellovibrio exovorus JSS</name>
    <dbReference type="NCBI Taxonomy" id="1184267"/>
    <lineage>
        <taxon>Bacteria</taxon>
        <taxon>Pseudomonadati</taxon>
        <taxon>Bdellovibrionota</taxon>
        <taxon>Bdellovibrionia</taxon>
        <taxon>Bdellovibrionales</taxon>
        <taxon>Pseudobdellovibrionaceae</taxon>
        <taxon>Pseudobdellovibrio</taxon>
    </lineage>
</organism>
<dbReference type="Gene3D" id="3.40.630.20">
    <property type="entry name" value="Peptidase C15, pyroglutamyl peptidase I-like"/>
    <property type="match status" value="1"/>
</dbReference>
<dbReference type="GO" id="GO:0005829">
    <property type="term" value="C:cytosol"/>
    <property type="evidence" value="ECO:0007669"/>
    <property type="project" value="InterPro"/>
</dbReference>
<proteinExistence type="inferred from homology"/>
<dbReference type="EMBL" id="CP003537">
    <property type="protein sequence ID" value="AGH95155.1"/>
    <property type="molecule type" value="Genomic_DNA"/>
</dbReference>
<evidence type="ECO:0000256" key="6">
    <source>
        <dbReference type="PROSITE-ProRule" id="PRU10077"/>
    </source>
</evidence>
<dbReference type="MEROPS" id="C15.001"/>
<dbReference type="eggNOG" id="COG2039">
    <property type="taxonomic scope" value="Bacteria"/>
</dbReference>
<keyword evidence="2" id="KW-0963">Cytoplasm</keyword>
<evidence type="ECO:0000256" key="1">
    <source>
        <dbReference type="ARBA" id="ARBA00006641"/>
    </source>
</evidence>
<dbReference type="SUPFAM" id="SSF53182">
    <property type="entry name" value="Pyrrolidone carboxyl peptidase (pyroglutamate aminopeptidase)"/>
    <property type="match status" value="1"/>
</dbReference>
<evidence type="ECO:0000256" key="4">
    <source>
        <dbReference type="ARBA" id="ARBA00022801"/>
    </source>
</evidence>
<dbReference type="KEGG" id="bex:A11Q_939"/>